<keyword evidence="3" id="KW-0460">Magnesium</keyword>
<dbReference type="GO" id="GO:0051479">
    <property type="term" value="P:mannosylglycerate biosynthetic process"/>
    <property type="evidence" value="ECO:0007669"/>
    <property type="project" value="InterPro"/>
</dbReference>
<dbReference type="PANTHER" id="PTHR10000">
    <property type="entry name" value="PHOSPHOSERINE PHOSPHATASE"/>
    <property type="match status" value="1"/>
</dbReference>
<keyword evidence="2" id="KW-0378">Hydrolase</keyword>
<evidence type="ECO:0000313" key="5">
    <source>
        <dbReference type="Proteomes" id="UP000500801"/>
    </source>
</evidence>
<evidence type="ECO:0000313" key="4">
    <source>
        <dbReference type="EMBL" id="QIZ51188.1"/>
    </source>
</evidence>
<dbReference type="SFLD" id="SFLDS00003">
    <property type="entry name" value="Haloacid_Dehalogenase"/>
    <property type="match status" value="1"/>
</dbReference>
<accession>A0AAE7CYZ3</accession>
<evidence type="ECO:0000256" key="3">
    <source>
        <dbReference type="ARBA" id="ARBA00022842"/>
    </source>
</evidence>
<reference evidence="4 5" key="1">
    <citation type="submission" date="2018-11" db="EMBL/GenBank/DDBJ databases">
        <title>Complete genome sequence of Dickeya zeae strain CE1 infecting Canna edulis Ker-Gawl. in China.</title>
        <authorList>
            <person name="Zhang J."/>
            <person name="Lin B."/>
            <person name="Shen H."/>
            <person name="Jiang S."/>
            <person name="Pu X."/>
            <person name="Sun D."/>
        </authorList>
    </citation>
    <scope>NUCLEOTIDE SEQUENCE [LARGE SCALE GENOMIC DNA]</scope>
    <source>
        <strain evidence="4 5">CE1</strain>
    </source>
</reference>
<dbReference type="EMBL" id="CP033622">
    <property type="protein sequence ID" value="QIZ51188.1"/>
    <property type="molecule type" value="Genomic_DNA"/>
</dbReference>
<dbReference type="GO" id="GO:0000287">
    <property type="term" value="F:magnesium ion binding"/>
    <property type="evidence" value="ECO:0007669"/>
    <property type="project" value="UniProtKB-ARBA"/>
</dbReference>
<dbReference type="SFLD" id="SFLDG01140">
    <property type="entry name" value="C2.B:_Phosphomannomutase_and_P"/>
    <property type="match status" value="1"/>
</dbReference>
<evidence type="ECO:0000256" key="2">
    <source>
        <dbReference type="ARBA" id="ARBA00022801"/>
    </source>
</evidence>
<dbReference type="SUPFAM" id="SSF56784">
    <property type="entry name" value="HAD-like"/>
    <property type="match status" value="1"/>
</dbReference>
<dbReference type="Proteomes" id="UP000500801">
    <property type="component" value="Chromosome"/>
</dbReference>
<evidence type="ECO:0000256" key="1">
    <source>
        <dbReference type="ARBA" id="ARBA00022723"/>
    </source>
</evidence>
<proteinExistence type="predicted"/>
<dbReference type="Pfam" id="PF08282">
    <property type="entry name" value="Hydrolase_3"/>
    <property type="match status" value="1"/>
</dbReference>
<dbReference type="NCBIfam" id="TIGR01484">
    <property type="entry name" value="HAD-SF-IIB"/>
    <property type="match status" value="1"/>
</dbReference>
<dbReference type="Gene3D" id="3.40.50.1000">
    <property type="entry name" value="HAD superfamily/HAD-like"/>
    <property type="match status" value="1"/>
</dbReference>
<dbReference type="RefSeq" id="WP_168362495.1">
    <property type="nucleotide sequence ID" value="NZ_CP033622.1"/>
</dbReference>
<dbReference type="PANTHER" id="PTHR10000:SF8">
    <property type="entry name" value="HAD SUPERFAMILY HYDROLASE-LIKE, TYPE 3"/>
    <property type="match status" value="1"/>
</dbReference>
<sequence>MPELTTNWVIFTDLDGSLLDHDTYRWDEAKPWLNRLQRHQVPVVITTSKTAAEIMPLQQELGLSNMPAIAENGAHILLPSCWQTPPLSTRSMHSLTYPDLCRELQRLCEQYGFLFCGFADMDDATVAAATGLTLSQAALARQRYASEPILWQDDVTSLETFKTCLAPKQLCLTQGGRFLHVMPDGISKGNAVQRLIKQMQSANRGPVVTIGLGDGPNDVSLLEATDYAVVIKGHHSHNVTLSLKNHEEIYHTQATGPAGWNEGLTYFLGRYGAELFD</sequence>
<dbReference type="InterPro" id="IPR023214">
    <property type="entry name" value="HAD_sf"/>
</dbReference>
<dbReference type="GO" id="GO:0005829">
    <property type="term" value="C:cytosol"/>
    <property type="evidence" value="ECO:0007669"/>
    <property type="project" value="TreeGrafter"/>
</dbReference>
<dbReference type="SFLD" id="SFLDG01142">
    <property type="entry name" value="C2.B.2:_Mannosyl-3-phosphoglyc"/>
    <property type="match status" value="1"/>
</dbReference>
<protein>
    <submittedName>
        <fullName evidence="4">Mannosyl-3-phosphoglycerate phosphatase-related protein</fullName>
    </submittedName>
</protein>
<dbReference type="NCBIfam" id="NF002976">
    <property type="entry name" value="PRK03669.1"/>
    <property type="match status" value="1"/>
</dbReference>
<dbReference type="NCBIfam" id="TIGR01486">
    <property type="entry name" value="HAD-SF-IIB-MPGP"/>
    <property type="match status" value="1"/>
</dbReference>
<name>A0AAE7CYZ3_9GAMM</name>
<dbReference type="Gene3D" id="3.30.980.20">
    <property type="entry name" value="Putative mannosyl-3-phosphoglycerate phosphatase, domain 2"/>
    <property type="match status" value="1"/>
</dbReference>
<dbReference type="InterPro" id="IPR006381">
    <property type="entry name" value="HAD-SF-IIB-MPGP"/>
</dbReference>
<dbReference type="AlphaFoldDB" id="A0AAE7CYZ3"/>
<dbReference type="GO" id="GO:0050531">
    <property type="term" value="F:mannosyl-3-phosphoglycerate phosphatase activity"/>
    <property type="evidence" value="ECO:0007669"/>
    <property type="project" value="InterPro"/>
</dbReference>
<dbReference type="InterPro" id="IPR036412">
    <property type="entry name" value="HAD-like_sf"/>
</dbReference>
<organism evidence="4 5">
    <name type="scientific">Dickeya zeae</name>
    <dbReference type="NCBI Taxonomy" id="204042"/>
    <lineage>
        <taxon>Bacteria</taxon>
        <taxon>Pseudomonadati</taxon>
        <taxon>Pseudomonadota</taxon>
        <taxon>Gammaproteobacteria</taxon>
        <taxon>Enterobacterales</taxon>
        <taxon>Pectobacteriaceae</taxon>
        <taxon>Dickeya</taxon>
    </lineage>
</organism>
<keyword evidence="1" id="KW-0479">Metal-binding</keyword>
<dbReference type="InterPro" id="IPR006379">
    <property type="entry name" value="HAD-SF_hydro_IIB"/>
</dbReference>
<gene>
    <name evidence="4" type="ORF">DWG24_10650</name>
</gene>